<name>A0A078B950_STYLE</name>
<sequence length="335" mass="39382">MKSQDSNICYANSAVQILFHCKQFRQKVLNFQPKQSTKDYLTRDLQDLFQQMTQSSKSKGNINSKKFMQRIKKLNQLFDNDDHHDSHEFLIWLLNHISEELQADINRENKQKNQETNNKIQQSSPNPYVFVQDLFEGKLVSKISCNLCECANERDEPFMALSVDIEKGSSLNHCIKQFAHKEWMLNRDKFYCEQQCYTKQVATKQMMIKQKPKILIIHLKRFKIDPQTLRYQKLSHRIPFPNELRIESALDESEDSSQSLLYHLKGIVIHVGQGFSYGHYFSLIKSQGRWIKMDDTNVSVVDEKYMRALYGLPSSNEQSGWPTAYMLLYDSQPDE</sequence>
<dbReference type="OMA" id="ANFGNTC"/>
<dbReference type="GO" id="GO:0004843">
    <property type="term" value="F:cysteine-type deubiquitinase activity"/>
    <property type="evidence" value="ECO:0007669"/>
    <property type="project" value="UniProtKB-EC"/>
</dbReference>
<dbReference type="InterPro" id="IPR001394">
    <property type="entry name" value="Peptidase_C19_UCH"/>
</dbReference>
<dbReference type="EC" id="3.4.19.12" evidence="3"/>
<evidence type="ECO:0000256" key="1">
    <source>
        <dbReference type="ARBA" id="ARBA00000707"/>
    </source>
</evidence>
<proteinExistence type="inferred from homology"/>
<evidence type="ECO:0000313" key="7">
    <source>
        <dbReference type="EMBL" id="CDW91045.1"/>
    </source>
</evidence>
<keyword evidence="8" id="KW-1185">Reference proteome</keyword>
<dbReference type="InterPro" id="IPR038765">
    <property type="entry name" value="Papain-like_cys_pep_sf"/>
</dbReference>
<comment type="catalytic activity">
    <reaction evidence="1">
        <text>Thiol-dependent hydrolysis of ester, thioester, amide, peptide and isopeptide bonds formed by the C-terminal Gly of ubiquitin (a 76-residue protein attached to proteins as an intracellular targeting signal).</text>
        <dbReference type="EC" id="3.4.19.12"/>
    </reaction>
</comment>
<keyword evidence="4" id="KW-0645">Protease</keyword>
<dbReference type="PANTHER" id="PTHR24006:SF733">
    <property type="entry name" value="RE52890P"/>
    <property type="match status" value="1"/>
</dbReference>
<dbReference type="InParanoid" id="A0A078B950"/>
<feature type="domain" description="USP" evidence="6">
    <location>
        <begin position="1"/>
        <end position="332"/>
    </location>
</feature>
<dbReference type="GO" id="GO:0006508">
    <property type="term" value="P:proteolysis"/>
    <property type="evidence" value="ECO:0007669"/>
    <property type="project" value="UniProtKB-KW"/>
</dbReference>
<keyword evidence="5 7" id="KW-0378">Hydrolase</keyword>
<dbReference type="OrthoDB" id="292964at2759"/>
<gene>
    <name evidence="7" type="primary">Contig280.g323</name>
    <name evidence="7" type="ORF">STYLEM_20194</name>
</gene>
<dbReference type="Gene3D" id="3.90.70.10">
    <property type="entry name" value="Cysteine proteinases"/>
    <property type="match status" value="1"/>
</dbReference>
<accession>A0A078B950</accession>
<evidence type="ECO:0000256" key="3">
    <source>
        <dbReference type="ARBA" id="ARBA00012759"/>
    </source>
</evidence>
<dbReference type="InterPro" id="IPR050164">
    <property type="entry name" value="Peptidase_C19"/>
</dbReference>
<evidence type="ECO:0000259" key="6">
    <source>
        <dbReference type="PROSITE" id="PS50235"/>
    </source>
</evidence>
<dbReference type="Pfam" id="PF00443">
    <property type="entry name" value="UCH"/>
    <property type="match status" value="1"/>
</dbReference>
<dbReference type="PROSITE" id="PS00973">
    <property type="entry name" value="USP_2"/>
    <property type="match status" value="1"/>
</dbReference>
<evidence type="ECO:0000256" key="5">
    <source>
        <dbReference type="ARBA" id="ARBA00022801"/>
    </source>
</evidence>
<dbReference type="SUPFAM" id="SSF54001">
    <property type="entry name" value="Cysteine proteinases"/>
    <property type="match status" value="1"/>
</dbReference>
<dbReference type="AlphaFoldDB" id="A0A078B950"/>
<dbReference type="Proteomes" id="UP000039865">
    <property type="component" value="Unassembled WGS sequence"/>
</dbReference>
<evidence type="ECO:0000256" key="2">
    <source>
        <dbReference type="ARBA" id="ARBA00009085"/>
    </source>
</evidence>
<dbReference type="InterPro" id="IPR018200">
    <property type="entry name" value="USP_CS"/>
</dbReference>
<dbReference type="EMBL" id="CCKQ01019037">
    <property type="protein sequence ID" value="CDW91045.1"/>
    <property type="molecule type" value="Genomic_DNA"/>
</dbReference>
<reference evidence="7 8" key="1">
    <citation type="submission" date="2014-06" db="EMBL/GenBank/DDBJ databases">
        <authorList>
            <person name="Swart Estienne"/>
        </authorList>
    </citation>
    <scope>NUCLEOTIDE SEQUENCE [LARGE SCALE GENOMIC DNA]</scope>
    <source>
        <strain evidence="7 8">130c</strain>
    </source>
</reference>
<comment type="similarity">
    <text evidence="2">Belongs to the peptidase C19 family.</text>
</comment>
<evidence type="ECO:0000313" key="8">
    <source>
        <dbReference type="Proteomes" id="UP000039865"/>
    </source>
</evidence>
<dbReference type="PANTHER" id="PTHR24006">
    <property type="entry name" value="UBIQUITIN CARBOXYL-TERMINAL HYDROLASE"/>
    <property type="match status" value="1"/>
</dbReference>
<dbReference type="GO" id="GO:0005634">
    <property type="term" value="C:nucleus"/>
    <property type="evidence" value="ECO:0007669"/>
    <property type="project" value="TreeGrafter"/>
</dbReference>
<dbReference type="GO" id="GO:0005829">
    <property type="term" value="C:cytosol"/>
    <property type="evidence" value="ECO:0007669"/>
    <property type="project" value="TreeGrafter"/>
</dbReference>
<dbReference type="PROSITE" id="PS50235">
    <property type="entry name" value="USP_3"/>
    <property type="match status" value="1"/>
</dbReference>
<dbReference type="GO" id="GO:0016579">
    <property type="term" value="P:protein deubiquitination"/>
    <property type="evidence" value="ECO:0007669"/>
    <property type="project" value="InterPro"/>
</dbReference>
<dbReference type="InterPro" id="IPR028889">
    <property type="entry name" value="USP"/>
</dbReference>
<protein>
    <recommendedName>
        <fullName evidence="3">ubiquitinyl hydrolase 1</fullName>
        <ecNumber evidence="3">3.4.19.12</ecNumber>
    </recommendedName>
</protein>
<organism evidence="7 8">
    <name type="scientific">Stylonychia lemnae</name>
    <name type="common">Ciliate</name>
    <dbReference type="NCBI Taxonomy" id="5949"/>
    <lineage>
        <taxon>Eukaryota</taxon>
        <taxon>Sar</taxon>
        <taxon>Alveolata</taxon>
        <taxon>Ciliophora</taxon>
        <taxon>Intramacronucleata</taxon>
        <taxon>Spirotrichea</taxon>
        <taxon>Stichotrichia</taxon>
        <taxon>Sporadotrichida</taxon>
        <taxon>Oxytrichidae</taxon>
        <taxon>Stylonychinae</taxon>
        <taxon>Stylonychia</taxon>
    </lineage>
</organism>
<evidence type="ECO:0000256" key="4">
    <source>
        <dbReference type="ARBA" id="ARBA00022670"/>
    </source>
</evidence>